<proteinExistence type="predicted"/>
<keyword evidence="4" id="KW-1185">Reference proteome</keyword>
<feature type="compositionally biased region" description="Basic residues" evidence="1">
    <location>
        <begin position="44"/>
        <end position="55"/>
    </location>
</feature>
<dbReference type="Gene3D" id="3.10.450.160">
    <property type="entry name" value="inner membrane protein cigr"/>
    <property type="match status" value="1"/>
</dbReference>
<protein>
    <recommendedName>
        <fullName evidence="5">RcnB family protein</fullName>
    </recommendedName>
</protein>
<dbReference type="RefSeq" id="WP_147913685.1">
    <property type="nucleotide sequence ID" value="NZ_JBHUEJ010000027.1"/>
</dbReference>
<feature type="compositionally biased region" description="Basic and acidic residues" evidence="1">
    <location>
        <begin position="72"/>
        <end position="94"/>
    </location>
</feature>
<dbReference type="Proteomes" id="UP001597304">
    <property type="component" value="Unassembled WGS sequence"/>
</dbReference>
<feature type="signal peptide" evidence="2">
    <location>
        <begin position="1"/>
        <end position="25"/>
    </location>
</feature>
<gene>
    <name evidence="3" type="ORF">ACFSF0_12980</name>
</gene>
<evidence type="ECO:0000256" key="2">
    <source>
        <dbReference type="SAM" id="SignalP"/>
    </source>
</evidence>
<comment type="caution">
    <text evidence="3">The sequence shown here is derived from an EMBL/GenBank/DDBJ whole genome shotgun (WGS) entry which is preliminary data.</text>
</comment>
<name>A0ABW4KVB2_9BURK</name>
<feature type="region of interest" description="Disordered" evidence="1">
    <location>
        <begin position="29"/>
        <end position="103"/>
    </location>
</feature>
<reference evidence="4" key="1">
    <citation type="journal article" date="2019" name="Int. J. Syst. Evol. Microbiol.">
        <title>The Global Catalogue of Microorganisms (GCM) 10K type strain sequencing project: providing services to taxonomists for standard genome sequencing and annotation.</title>
        <authorList>
            <consortium name="The Broad Institute Genomics Platform"/>
            <consortium name="The Broad Institute Genome Sequencing Center for Infectious Disease"/>
            <person name="Wu L."/>
            <person name="Ma J."/>
        </authorList>
    </citation>
    <scope>NUCLEOTIDE SEQUENCE [LARGE SCALE GENOMIC DNA]</scope>
    <source>
        <strain evidence="4">LMG 29247</strain>
    </source>
</reference>
<accession>A0ABW4KVB2</accession>
<dbReference type="EMBL" id="JBHUEJ010000027">
    <property type="protein sequence ID" value="MFD1711529.1"/>
    <property type="molecule type" value="Genomic_DNA"/>
</dbReference>
<evidence type="ECO:0000256" key="1">
    <source>
        <dbReference type="SAM" id="MobiDB-lite"/>
    </source>
</evidence>
<organism evidence="3 4">
    <name type="scientific">Ottowia flava</name>
    <dbReference type="NCBI Taxonomy" id="2675430"/>
    <lineage>
        <taxon>Bacteria</taxon>
        <taxon>Pseudomonadati</taxon>
        <taxon>Pseudomonadota</taxon>
        <taxon>Betaproteobacteria</taxon>
        <taxon>Burkholderiales</taxon>
        <taxon>Comamonadaceae</taxon>
        <taxon>Ottowia</taxon>
    </lineage>
</organism>
<evidence type="ECO:0008006" key="5">
    <source>
        <dbReference type="Google" id="ProtNLM"/>
    </source>
</evidence>
<evidence type="ECO:0000313" key="3">
    <source>
        <dbReference type="EMBL" id="MFD1711529.1"/>
    </source>
</evidence>
<keyword evidence="2" id="KW-0732">Signal</keyword>
<feature type="chain" id="PRO_5045497708" description="RcnB family protein" evidence="2">
    <location>
        <begin position="26"/>
        <end position="208"/>
    </location>
</feature>
<sequence length="208" mass="23338">MTRTRAARAWLLAAGAALALHSAWADKPEWAGGHKHAQGEQRDKHHNKRDKHDKHDRRGDDRRWNHRGNHPGNDDDQGHRHRGDRDRRHADRPGHGSVVAITPGHYFNDSHRRYARDWYGQQVRTGHCPPGLAKKHNGCMPPGQARKWAVGRPLPAGVAYYALPQPVLVQLGPPPAGYRYGRVANDIVLMPVGSRLVVDAIIDLGQLF</sequence>
<evidence type="ECO:0000313" key="4">
    <source>
        <dbReference type="Proteomes" id="UP001597304"/>
    </source>
</evidence>